<reference evidence="2 3" key="1">
    <citation type="submission" date="2019-09" db="EMBL/GenBank/DDBJ databases">
        <title>Draft genome of the ectomycorrhizal ascomycete Sphaerosporella brunnea.</title>
        <authorList>
            <consortium name="DOE Joint Genome Institute"/>
            <person name="Benucci G.M."/>
            <person name="Marozzi G."/>
            <person name="Antonielli L."/>
            <person name="Sanchez S."/>
            <person name="Marco P."/>
            <person name="Wang X."/>
            <person name="Falini L.B."/>
            <person name="Barry K."/>
            <person name="Haridas S."/>
            <person name="Lipzen A."/>
            <person name="Labutti K."/>
            <person name="Grigoriev I.V."/>
            <person name="Murat C."/>
            <person name="Martin F."/>
            <person name="Albertini E."/>
            <person name="Donnini D."/>
            <person name="Bonito G."/>
        </authorList>
    </citation>
    <scope>NUCLEOTIDE SEQUENCE [LARGE SCALE GENOMIC DNA]</scope>
    <source>
        <strain evidence="2 3">Sb_GMNB300</strain>
    </source>
</reference>
<keyword evidence="3" id="KW-1185">Reference proteome</keyword>
<proteinExistence type="predicted"/>
<evidence type="ECO:0000313" key="2">
    <source>
        <dbReference type="EMBL" id="KAA8906120.1"/>
    </source>
</evidence>
<dbReference type="Proteomes" id="UP000326924">
    <property type="component" value="Unassembled WGS sequence"/>
</dbReference>
<evidence type="ECO:0000256" key="1">
    <source>
        <dbReference type="SAM" id="MobiDB-lite"/>
    </source>
</evidence>
<feature type="compositionally biased region" description="Basic and acidic residues" evidence="1">
    <location>
        <begin position="138"/>
        <end position="151"/>
    </location>
</feature>
<dbReference type="AlphaFoldDB" id="A0A5J5EWY5"/>
<accession>A0A5J5EWY5</accession>
<gene>
    <name evidence="2" type="ORF">FN846DRAFT_724295</name>
</gene>
<evidence type="ECO:0000313" key="3">
    <source>
        <dbReference type="Proteomes" id="UP000326924"/>
    </source>
</evidence>
<dbReference type="InParanoid" id="A0A5J5EWY5"/>
<dbReference type="EMBL" id="VXIS01000092">
    <property type="protein sequence ID" value="KAA8906120.1"/>
    <property type="molecule type" value="Genomic_DNA"/>
</dbReference>
<sequence>MGSNTIACFLSSMCFAARLRLRQLIHVPRSGSAGIHNQFPPPAPSIAKLRLLLQHCPNLARRVNVLVHPLALFFFRRCRRRGRLSLSGSRVFRQGIKGQSWWRQLSNKSVSFRKSLDDQQFRRRLAKRDDDVETFGEETAKDDGQEEWGKKGLPVEEEWQAYLKAR</sequence>
<organism evidence="2 3">
    <name type="scientific">Sphaerosporella brunnea</name>
    <dbReference type="NCBI Taxonomy" id="1250544"/>
    <lineage>
        <taxon>Eukaryota</taxon>
        <taxon>Fungi</taxon>
        <taxon>Dikarya</taxon>
        <taxon>Ascomycota</taxon>
        <taxon>Pezizomycotina</taxon>
        <taxon>Pezizomycetes</taxon>
        <taxon>Pezizales</taxon>
        <taxon>Pyronemataceae</taxon>
        <taxon>Sphaerosporella</taxon>
    </lineage>
</organism>
<feature type="region of interest" description="Disordered" evidence="1">
    <location>
        <begin position="132"/>
        <end position="151"/>
    </location>
</feature>
<protein>
    <submittedName>
        <fullName evidence="2">Uncharacterized protein</fullName>
    </submittedName>
</protein>
<comment type="caution">
    <text evidence="2">The sequence shown here is derived from an EMBL/GenBank/DDBJ whole genome shotgun (WGS) entry which is preliminary data.</text>
</comment>
<name>A0A5J5EWY5_9PEZI</name>